<dbReference type="InParanoid" id="Q55EP2"/>
<sequence length="166" mass="18015">MSKLAIETKQKLAVANLEKKIENSIQPGSVNIFTGIEIPVGWSLCDGAPLNKLTYPELYRQIGDAFGSSEHEFSKPDFRGKCPIGAGNGVGLTNHLLTVSELPSHDHPVIDPGHTWHSIGGGFSSGPHGSRGESHNIMQPYITINFIIKLGKKVIIIDQNVNSTEY</sequence>
<dbReference type="SUPFAM" id="SSF88874">
    <property type="entry name" value="Receptor-binding domain of short tail fibre protein gp12"/>
    <property type="match status" value="1"/>
</dbReference>
<dbReference type="GeneID" id="8616669"/>
<dbReference type="KEGG" id="ddi:DDB_G0269088"/>
<name>Q55EP2_DICDI</name>
<evidence type="ECO:0000313" key="2">
    <source>
        <dbReference type="EMBL" id="EAL73133.1"/>
    </source>
</evidence>
<proteinExistence type="predicted"/>
<keyword evidence="3" id="KW-1185">Reference proteome</keyword>
<organism evidence="2 3">
    <name type="scientific">Dictyostelium discoideum</name>
    <name type="common">Social amoeba</name>
    <dbReference type="NCBI Taxonomy" id="44689"/>
    <lineage>
        <taxon>Eukaryota</taxon>
        <taxon>Amoebozoa</taxon>
        <taxon>Evosea</taxon>
        <taxon>Eumycetozoa</taxon>
        <taxon>Dictyostelia</taxon>
        <taxon>Dictyosteliales</taxon>
        <taxon>Dictyosteliaceae</taxon>
        <taxon>Dictyostelium</taxon>
    </lineage>
</organism>
<accession>Q55EP2</accession>
<dbReference type="InterPro" id="IPR011083">
    <property type="entry name" value="Phage_tail_collar_dom"/>
</dbReference>
<reference evidence="2 3" key="1">
    <citation type="journal article" date="2005" name="Nature">
        <title>The genome of the social amoeba Dictyostelium discoideum.</title>
        <authorList>
            <consortium name="The Dictyostelium discoideum Sequencing Consortium"/>
            <person name="Eichinger L."/>
            <person name="Pachebat J.A."/>
            <person name="Glockner G."/>
            <person name="Rajandream M.A."/>
            <person name="Sucgang R."/>
            <person name="Berriman M."/>
            <person name="Song J."/>
            <person name="Olsen R."/>
            <person name="Szafranski K."/>
            <person name="Xu Q."/>
            <person name="Tunggal B."/>
            <person name="Kummerfeld S."/>
            <person name="Madera M."/>
            <person name="Konfortov B.A."/>
            <person name="Rivero F."/>
            <person name="Bankier A.T."/>
            <person name="Lehmann R."/>
            <person name="Hamlin N."/>
            <person name="Davies R."/>
            <person name="Gaudet P."/>
            <person name="Fey P."/>
            <person name="Pilcher K."/>
            <person name="Chen G."/>
            <person name="Saunders D."/>
            <person name="Sodergren E."/>
            <person name="Davis P."/>
            <person name="Kerhornou A."/>
            <person name="Nie X."/>
            <person name="Hall N."/>
            <person name="Anjard C."/>
            <person name="Hemphill L."/>
            <person name="Bason N."/>
            <person name="Farbrother P."/>
            <person name="Desany B."/>
            <person name="Just E."/>
            <person name="Morio T."/>
            <person name="Rost R."/>
            <person name="Churcher C."/>
            <person name="Cooper J."/>
            <person name="Haydock S."/>
            <person name="van Driessche N."/>
            <person name="Cronin A."/>
            <person name="Goodhead I."/>
            <person name="Muzny D."/>
            <person name="Mourier T."/>
            <person name="Pain A."/>
            <person name="Lu M."/>
            <person name="Harper D."/>
            <person name="Lindsay R."/>
            <person name="Hauser H."/>
            <person name="James K."/>
            <person name="Quiles M."/>
            <person name="Madan Babu M."/>
            <person name="Saito T."/>
            <person name="Buchrieser C."/>
            <person name="Wardroper A."/>
            <person name="Felder M."/>
            <person name="Thangavelu M."/>
            <person name="Johnson D."/>
            <person name="Knights A."/>
            <person name="Loulseged H."/>
            <person name="Mungall K."/>
            <person name="Oliver K."/>
            <person name="Price C."/>
            <person name="Quail M.A."/>
            <person name="Urushihara H."/>
            <person name="Hernandez J."/>
            <person name="Rabbinowitsch E."/>
            <person name="Steffen D."/>
            <person name="Sanders M."/>
            <person name="Ma J."/>
            <person name="Kohara Y."/>
            <person name="Sharp S."/>
            <person name="Simmonds M."/>
            <person name="Spiegler S."/>
            <person name="Tivey A."/>
            <person name="Sugano S."/>
            <person name="White B."/>
            <person name="Walker D."/>
            <person name="Woodward J."/>
            <person name="Winckler T."/>
            <person name="Tanaka Y."/>
            <person name="Shaulsky G."/>
            <person name="Schleicher M."/>
            <person name="Weinstock G."/>
            <person name="Rosenthal A."/>
            <person name="Cox E.C."/>
            <person name="Chisholm R.L."/>
            <person name="Gibbs R."/>
            <person name="Loomis W.F."/>
            <person name="Platzer M."/>
            <person name="Kay R.R."/>
            <person name="Williams J."/>
            <person name="Dear P.H."/>
            <person name="Noegel A.A."/>
            <person name="Barrell B."/>
            <person name="Kuspa A."/>
        </authorList>
    </citation>
    <scope>NUCLEOTIDE SEQUENCE [LARGE SCALE GENOMIC DNA]</scope>
    <source>
        <strain evidence="2 3">AX4</strain>
    </source>
</reference>
<dbReference type="Proteomes" id="UP000002195">
    <property type="component" value="Unassembled WGS sequence"/>
</dbReference>
<dbReference type="HOGENOM" id="CLU_1605757_0_0_1"/>
<feature type="domain" description="Phage tail collar" evidence="1">
    <location>
        <begin position="28"/>
        <end position="83"/>
    </location>
</feature>
<dbReference type="Gene3D" id="3.90.1340.10">
    <property type="entry name" value="Phage tail collar domain"/>
    <property type="match status" value="1"/>
</dbReference>
<dbReference type="AlphaFoldDB" id="Q55EP2"/>
<dbReference type="EMBL" id="AAFI02000004">
    <property type="protein sequence ID" value="EAL73133.1"/>
    <property type="molecule type" value="Genomic_DNA"/>
</dbReference>
<dbReference type="InterPro" id="IPR037053">
    <property type="entry name" value="Phage_tail_collar_dom_sf"/>
</dbReference>
<dbReference type="dictyBase" id="DDB_G0269088"/>
<evidence type="ECO:0000313" key="3">
    <source>
        <dbReference type="Proteomes" id="UP000002195"/>
    </source>
</evidence>
<dbReference type="VEuPathDB" id="AmoebaDB:DDB_G0269088"/>
<evidence type="ECO:0000259" key="1">
    <source>
        <dbReference type="Pfam" id="PF07484"/>
    </source>
</evidence>
<protein>
    <recommendedName>
        <fullName evidence="1">Phage tail collar domain-containing protein</fullName>
    </recommendedName>
</protein>
<dbReference type="RefSeq" id="XP_646978.1">
    <property type="nucleotide sequence ID" value="XM_641886.1"/>
</dbReference>
<dbReference type="PaxDb" id="44689-DDB0216632"/>
<dbReference type="Pfam" id="PF07484">
    <property type="entry name" value="Collar"/>
    <property type="match status" value="1"/>
</dbReference>
<gene>
    <name evidence="2" type="ORF">DDB_G0269088</name>
</gene>
<comment type="caution">
    <text evidence="2">The sequence shown here is derived from an EMBL/GenBank/DDBJ whole genome shotgun (WGS) entry which is preliminary data.</text>
</comment>
<dbReference type="eggNOG" id="ENOG502SFDK">
    <property type="taxonomic scope" value="Eukaryota"/>
</dbReference>